<feature type="region of interest" description="Disordered" evidence="1">
    <location>
        <begin position="204"/>
        <end position="224"/>
    </location>
</feature>
<dbReference type="InterPro" id="IPR038706">
    <property type="entry name" value="Type_VI_SciN-like_sf"/>
</dbReference>
<keyword evidence="3" id="KW-1185">Reference proteome</keyword>
<protein>
    <submittedName>
        <fullName evidence="2">Type VI secretion system lipoprotein TssJ</fullName>
    </submittedName>
</protein>
<organism evidence="2 3">
    <name type="scientific">Crenobacter oryzisoli</name>
    <dbReference type="NCBI Taxonomy" id="3056844"/>
    <lineage>
        <taxon>Bacteria</taxon>
        <taxon>Pseudomonadati</taxon>
        <taxon>Pseudomonadota</taxon>
        <taxon>Betaproteobacteria</taxon>
        <taxon>Neisseriales</taxon>
        <taxon>Neisseriaceae</taxon>
        <taxon>Crenobacter</taxon>
    </lineage>
</organism>
<dbReference type="Proteomes" id="UP001168540">
    <property type="component" value="Unassembled WGS sequence"/>
</dbReference>
<dbReference type="Gene3D" id="2.60.40.4150">
    <property type="entry name" value="Type VI secretion system, lipoprotein SciN"/>
    <property type="match status" value="1"/>
</dbReference>
<dbReference type="InterPro" id="IPR017734">
    <property type="entry name" value="T6SS_SciN"/>
</dbReference>
<evidence type="ECO:0000313" key="3">
    <source>
        <dbReference type="Proteomes" id="UP001168540"/>
    </source>
</evidence>
<evidence type="ECO:0000313" key="2">
    <source>
        <dbReference type="EMBL" id="MDN0074142.1"/>
    </source>
</evidence>
<gene>
    <name evidence="2" type="primary">tssJ</name>
    <name evidence="2" type="ORF">QU481_04470</name>
</gene>
<keyword evidence="2" id="KW-0449">Lipoprotein</keyword>
<dbReference type="PANTHER" id="PTHR37625:SF4">
    <property type="entry name" value="OUTER MEMBRANE LIPOPROTEIN"/>
    <property type="match status" value="1"/>
</dbReference>
<comment type="caution">
    <text evidence="2">The sequence shown here is derived from an EMBL/GenBank/DDBJ whole genome shotgun (WGS) entry which is preliminary data.</text>
</comment>
<dbReference type="PANTHER" id="PTHR37625">
    <property type="entry name" value="OUTER MEMBRANE LIPOPROTEIN-RELATED"/>
    <property type="match status" value="1"/>
</dbReference>
<evidence type="ECO:0000256" key="1">
    <source>
        <dbReference type="SAM" id="MobiDB-lite"/>
    </source>
</evidence>
<dbReference type="Pfam" id="PF12790">
    <property type="entry name" value="T6SS-SciN"/>
    <property type="match status" value="1"/>
</dbReference>
<dbReference type="RefSeq" id="WP_289828692.1">
    <property type="nucleotide sequence ID" value="NZ_JAUEDK010000005.1"/>
</dbReference>
<name>A0ABT7XK25_9NEIS</name>
<sequence length="224" mass="24986">MLIAFLAKLAILHKFHMTMCFKLQSHQKIFETFDSKRLRVGSKNLSAMDLKKIRSACHRMAALICMAFFAGCAGPKDVNVVGEAAPGINRNAQGQPLSVLLRIYQLKSSQAFSYMTFDSLASGKPESELLGNTLISMKEMLLLPGGKVTLPDTLQEETQYVGVVGLFRRPDAHHWRFLVSADDVRSKGLTFRVQDCYLQPIKPKKQPIPGQPSVVKAQCESPYR</sequence>
<reference evidence="2" key="1">
    <citation type="submission" date="2023-06" db="EMBL/GenBank/DDBJ databases">
        <authorList>
            <person name="Zhang S."/>
        </authorList>
    </citation>
    <scope>NUCLEOTIDE SEQUENCE</scope>
    <source>
        <strain evidence="2">SG2303</strain>
    </source>
</reference>
<proteinExistence type="predicted"/>
<accession>A0ABT7XK25</accession>
<dbReference type="EMBL" id="JAUEDK010000005">
    <property type="protein sequence ID" value="MDN0074142.1"/>
    <property type="molecule type" value="Genomic_DNA"/>
</dbReference>
<dbReference type="NCBIfam" id="TIGR03352">
    <property type="entry name" value="VI_chp_3"/>
    <property type="match status" value="1"/>
</dbReference>